<reference evidence="2" key="1">
    <citation type="journal article" date="2023" name="Nat. Plants">
        <title>Single-cell RNA sequencing provides a high-resolution roadmap for understanding the multicellular compartmentation of specialized metabolism.</title>
        <authorList>
            <person name="Sun S."/>
            <person name="Shen X."/>
            <person name="Li Y."/>
            <person name="Li Y."/>
            <person name="Wang S."/>
            <person name="Li R."/>
            <person name="Zhang H."/>
            <person name="Shen G."/>
            <person name="Guo B."/>
            <person name="Wei J."/>
            <person name="Xu J."/>
            <person name="St-Pierre B."/>
            <person name="Chen S."/>
            <person name="Sun C."/>
        </authorList>
    </citation>
    <scope>NUCLEOTIDE SEQUENCE [LARGE SCALE GENOMIC DNA]</scope>
</reference>
<proteinExistence type="predicted"/>
<comment type="caution">
    <text evidence="1">The sequence shown here is derived from an EMBL/GenBank/DDBJ whole genome shotgun (WGS) entry which is preliminary data.</text>
</comment>
<evidence type="ECO:0000313" key="1">
    <source>
        <dbReference type="EMBL" id="KAI5681248.1"/>
    </source>
</evidence>
<dbReference type="EMBL" id="CM044701">
    <property type="protein sequence ID" value="KAI5681248.1"/>
    <property type="molecule type" value="Genomic_DNA"/>
</dbReference>
<name>A0ACC0C8E5_CATRO</name>
<protein>
    <submittedName>
        <fullName evidence="1">Uncharacterized protein</fullName>
    </submittedName>
</protein>
<accession>A0ACC0C8E5</accession>
<keyword evidence="2" id="KW-1185">Reference proteome</keyword>
<dbReference type="Proteomes" id="UP001060085">
    <property type="component" value="Linkage Group LG01"/>
</dbReference>
<evidence type="ECO:0000313" key="2">
    <source>
        <dbReference type="Proteomes" id="UP001060085"/>
    </source>
</evidence>
<gene>
    <name evidence="1" type="ORF">M9H77_02475</name>
</gene>
<organism evidence="1 2">
    <name type="scientific">Catharanthus roseus</name>
    <name type="common">Madagascar periwinkle</name>
    <name type="synonym">Vinca rosea</name>
    <dbReference type="NCBI Taxonomy" id="4058"/>
    <lineage>
        <taxon>Eukaryota</taxon>
        <taxon>Viridiplantae</taxon>
        <taxon>Streptophyta</taxon>
        <taxon>Embryophyta</taxon>
        <taxon>Tracheophyta</taxon>
        <taxon>Spermatophyta</taxon>
        <taxon>Magnoliopsida</taxon>
        <taxon>eudicotyledons</taxon>
        <taxon>Gunneridae</taxon>
        <taxon>Pentapetalae</taxon>
        <taxon>asterids</taxon>
        <taxon>lamiids</taxon>
        <taxon>Gentianales</taxon>
        <taxon>Apocynaceae</taxon>
        <taxon>Rauvolfioideae</taxon>
        <taxon>Vinceae</taxon>
        <taxon>Catharanthinae</taxon>
        <taxon>Catharanthus</taxon>
    </lineage>
</organism>
<sequence>MSDQKKESAMEEKRRVKCECEKSAVSTKEREEKRKENECLIENHESLKEEQVEEKQEEIEITQSQFFNLLTTSCGTKSNHGMKAKEEGMGKEPSIGYEDTSIKSCGETDVFVRIKVIKIGWDPTY</sequence>